<dbReference type="PANTHER" id="PTHR37461">
    <property type="entry name" value="ANTI-SIGMA-K FACTOR RSKA"/>
    <property type="match status" value="1"/>
</dbReference>
<reference evidence="14" key="1">
    <citation type="submission" date="2021-03" db="EMBL/GenBank/DDBJ databases">
        <title>Actinotalea soli sp. nov., isolated from soil.</title>
        <authorList>
            <person name="Ping W."/>
            <person name="Zhang J."/>
        </authorList>
    </citation>
    <scope>NUCLEOTIDE SEQUENCE</scope>
    <source>
        <strain evidence="14">BY-33</strain>
    </source>
</reference>
<evidence type="ECO:0000256" key="2">
    <source>
        <dbReference type="ARBA" id="ARBA00004236"/>
    </source>
</evidence>
<dbReference type="GO" id="GO:0016989">
    <property type="term" value="F:sigma factor antagonist activity"/>
    <property type="evidence" value="ECO:0007669"/>
    <property type="project" value="TreeGrafter"/>
</dbReference>
<dbReference type="EMBL" id="JAGEMK010000009">
    <property type="protein sequence ID" value="MBO1753084.1"/>
    <property type="molecule type" value="Genomic_DNA"/>
</dbReference>
<evidence type="ECO:0000256" key="3">
    <source>
        <dbReference type="ARBA" id="ARBA00022475"/>
    </source>
</evidence>
<feature type="region of interest" description="Disordered" evidence="11">
    <location>
        <begin position="1"/>
        <end position="22"/>
    </location>
</feature>
<evidence type="ECO:0000256" key="10">
    <source>
        <dbReference type="ARBA" id="ARBA00030803"/>
    </source>
</evidence>
<keyword evidence="3" id="KW-1003">Cell membrane</keyword>
<name>A0A939RUW0_9CELL</name>
<evidence type="ECO:0000256" key="1">
    <source>
        <dbReference type="ARBA" id="ARBA00004167"/>
    </source>
</evidence>
<dbReference type="Pfam" id="PF10099">
    <property type="entry name" value="RskA_C"/>
    <property type="match status" value="1"/>
</dbReference>
<feature type="compositionally biased region" description="Polar residues" evidence="11">
    <location>
        <begin position="1"/>
        <end position="15"/>
    </location>
</feature>
<evidence type="ECO:0000256" key="5">
    <source>
        <dbReference type="ARBA" id="ARBA00022989"/>
    </source>
</evidence>
<dbReference type="PANTHER" id="PTHR37461:SF1">
    <property type="entry name" value="ANTI-SIGMA-K FACTOR RSKA"/>
    <property type="match status" value="1"/>
</dbReference>
<keyword evidence="4 12" id="KW-0812">Transmembrane</keyword>
<dbReference type="GO" id="GO:0006417">
    <property type="term" value="P:regulation of translation"/>
    <property type="evidence" value="ECO:0007669"/>
    <property type="project" value="TreeGrafter"/>
</dbReference>
<dbReference type="InterPro" id="IPR018764">
    <property type="entry name" value="RskA_C"/>
</dbReference>
<dbReference type="RefSeq" id="WP_208056753.1">
    <property type="nucleotide sequence ID" value="NZ_JAGEMK010000009.1"/>
</dbReference>
<comment type="caution">
    <text evidence="14">The sequence shown here is derived from an EMBL/GenBank/DDBJ whole genome shotgun (WGS) entry which is preliminary data.</text>
</comment>
<dbReference type="GO" id="GO:0005886">
    <property type="term" value="C:plasma membrane"/>
    <property type="evidence" value="ECO:0007669"/>
    <property type="project" value="UniProtKB-SubCell"/>
</dbReference>
<dbReference type="Proteomes" id="UP000664209">
    <property type="component" value="Unassembled WGS sequence"/>
</dbReference>
<evidence type="ECO:0000256" key="9">
    <source>
        <dbReference type="ARBA" id="ARBA00029829"/>
    </source>
</evidence>
<evidence type="ECO:0000256" key="12">
    <source>
        <dbReference type="SAM" id="Phobius"/>
    </source>
</evidence>
<accession>A0A939RUW0</accession>
<dbReference type="InterPro" id="IPR041916">
    <property type="entry name" value="Anti_sigma_zinc_sf"/>
</dbReference>
<feature type="region of interest" description="Disordered" evidence="11">
    <location>
        <begin position="85"/>
        <end position="135"/>
    </location>
</feature>
<protein>
    <recommendedName>
        <fullName evidence="10">Regulator of SigK</fullName>
    </recommendedName>
    <alternativeName>
        <fullName evidence="9">Sigma-K anti-sigma factor RskA</fullName>
    </alternativeName>
</protein>
<comment type="subcellular location">
    <subcellularLocation>
        <location evidence="2">Cell membrane</location>
    </subcellularLocation>
    <subcellularLocation>
        <location evidence="1">Membrane</location>
        <topology evidence="1">Single-pass membrane protein</topology>
    </subcellularLocation>
</comment>
<keyword evidence="6" id="KW-0805">Transcription regulation</keyword>
<evidence type="ECO:0000256" key="8">
    <source>
        <dbReference type="ARBA" id="ARBA00023163"/>
    </source>
</evidence>
<feature type="compositionally biased region" description="Polar residues" evidence="11">
    <location>
        <begin position="97"/>
        <end position="110"/>
    </location>
</feature>
<keyword evidence="7 12" id="KW-0472">Membrane</keyword>
<keyword evidence="8" id="KW-0804">Transcription</keyword>
<proteinExistence type="predicted"/>
<feature type="transmembrane region" description="Helical" evidence="12">
    <location>
        <begin position="142"/>
        <end position="162"/>
    </location>
</feature>
<dbReference type="Gene3D" id="1.10.10.1320">
    <property type="entry name" value="Anti-sigma factor, zinc-finger domain"/>
    <property type="match status" value="1"/>
</dbReference>
<evidence type="ECO:0000256" key="11">
    <source>
        <dbReference type="SAM" id="MobiDB-lite"/>
    </source>
</evidence>
<keyword evidence="15" id="KW-1185">Reference proteome</keyword>
<evidence type="ECO:0000313" key="14">
    <source>
        <dbReference type="EMBL" id="MBO1753084.1"/>
    </source>
</evidence>
<dbReference type="InterPro" id="IPR051474">
    <property type="entry name" value="Anti-sigma-K/W_factor"/>
</dbReference>
<feature type="domain" description="Anti-sigma K factor RskA C-terminal" evidence="13">
    <location>
        <begin position="145"/>
        <end position="279"/>
    </location>
</feature>
<sequence>MSTDQPTGNQGTQGTPPEDPRTLLGAYAVDAVDDVERRQVERLVATDEDAAGELAGLQAAAAHLGQAAALAPPAALREAVLAEAARTPQEAAPDVTDGTTAGSHASTTPSGLHPVTPIMTVTPTRAAEPAPTDLSRRRRSPLMLAAAAAAVAVLAVPGVVAWQQAERAQQAEAQASTLTELLGGAQTVLVRGEVTGGGEAVALLGDRSAALVASDLPDLDADTVYQLWAMRDGVPVDAGLLEVREGQVQATPAEYQPGDGLAVSVEPAGGSAQPTTEPVVVLLPG</sequence>
<evidence type="ECO:0000256" key="4">
    <source>
        <dbReference type="ARBA" id="ARBA00022692"/>
    </source>
</evidence>
<evidence type="ECO:0000313" key="15">
    <source>
        <dbReference type="Proteomes" id="UP000664209"/>
    </source>
</evidence>
<evidence type="ECO:0000256" key="6">
    <source>
        <dbReference type="ARBA" id="ARBA00023015"/>
    </source>
</evidence>
<keyword evidence="5 12" id="KW-1133">Transmembrane helix</keyword>
<evidence type="ECO:0000256" key="7">
    <source>
        <dbReference type="ARBA" id="ARBA00023136"/>
    </source>
</evidence>
<dbReference type="AlphaFoldDB" id="A0A939RUW0"/>
<evidence type="ECO:0000259" key="13">
    <source>
        <dbReference type="Pfam" id="PF10099"/>
    </source>
</evidence>
<organism evidence="14 15">
    <name type="scientific">Actinotalea soli</name>
    <dbReference type="NCBI Taxonomy" id="2819234"/>
    <lineage>
        <taxon>Bacteria</taxon>
        <taxon>Bacillati</taxon>
        <taxon>Actinomycetota</taxon>
        <taxon>Actinomycetes</taxon>
        <taxon>Micrococcales</taxon>
        <taxon>Cellulomonadaceae</taxon>
        <taxon>Actinotalea</taxon>
    </lineage>
</organism>
<gene>
    <name evidence="14" type="ORF">J4G33_14825</name>
</gene>